<name>A0A1I3WJP1_9BACL</name>
<keyword evidence="1" id="KW-0472">Membrane</keyword>
<keyword evidence="1" id="KW-0812">Transmembrane</keyword>
<reference evidence="3" key="1">
    <citation type="submission" date="2016-10" db="EMBL/GenBank/DDBJ databases">
        <authorList>
            <person name="Varghese N."/>
            <person name="Submissions S."/>
        </authorList>
    </citation>
    <scope>NUCLEOTIDE SEQUENCE [LARGE SCALE GENOMIC DNA]</scope>
    <source>
        <strain evidence="3">OK042</strain>
    </source>
</reference>
<evidence type="ECO:0000313" key="3">
    <source>
        <dbReference type="Proteomes" id="UP000198915"/>
    </source>
</evidence>
<organism evidence="2 3">
    <name type="scientific">Brevibacillus centrosporus</name>
    <dbReference type="NCBI Taxonomy" id="54910"/>
    <lineage>
        <taxon>Bacteria</taxon>
        <taxon>Bacillati</taxon>
        <taxon>Bacillota</taxon>
        <taxon>Bacilli</taxon>
        <taxon>Bacillales</taxon>
        <taxon>Paenibacillaceae</taxon>
        <taxon>Brevibacillus</taxon>
    </lineage>
</organism>
<proteinExistence type="predicted"/>
<gene>
    <name evidence="2" type="ORF">SAMN05518846_108116</name>
</gene>
<dbReference type="AlphaFoldDB" id="A0A1I3WJP1"/>
<feature type="transmembrane region" description="Helical" evidence="1">
    <location>
        <begin position="40"/>
        <end position="58"/>
    </location>
</feature>
<dbReference type="EMBL" id="FORT01000008">
    <property type="protein sequence ID" value="SFK06691.1"/>
    <property type="molecule type" value="Genomic_DNA"/>
</dbReference>
<evidence type="ECO:0000313" key="2">
    <source>
        <dbReference type="EMBL" id="SFK06691.1"/>
    </source>
</evidence>
<feature type="transmembrane region" description="Helical" evidence="1">
    <location>
        <begin position="12"/>
        <end position="28"/>
    </location>
</feature>
<dbReference type="Proteomes" id="UP000198915">
    <property type="component" value="Unassembled WGS sequence"/>
</dbReference>
<keyword evidence="1" id="KW-1133">Transmembrane helix</keyword>
<accession>A0A1I3WJP1</accession>
<sequence length="63" mass="6443">MHQSYVSLRIHVPLVNSVSFLAAVQMGVGETLPAVRGGSLLTVVGSLLAVGAGSLLVAERIVT</sequence>
<protein>
    <submittedName>
        <fullName evidence="2">Uncharacterized protein</fullName>
    </submittedName>
</protein>
<keyword evidence="3" id="KW-1185">Reference proteome</keyword>
<dbReference type="STRING" id="1884381.SAMN05518846_108116"/>
<evidence type="ECO:0000256" key="1">
    <source>
        <dbReference type="SAM" id="Phobius"/>
    </source>
</evidence>